<dbReference type="PANTHER" id="PTHR30408:SF12">
    <property type="entry name" value="TYPE I RESTRICTION ENZYME MJAVIII SPECIFICITY SUBUNIT"/>
    <property type="match status" value="1"/>
</dbReference>
<accession>A0A4R7K7P6</accession>
<evidence type="ECO:0000256" key="3">
    <source>
        <dbReference type="ARBA" id="ARBA00023125"/>
    </source>
</evidence>
<reference evidence="5 6" key="1">
    <citation type="submission" date="2019-03" db="EMBL/GenBank/DDBJ databases">
        <title>Genomic Encyclopedia of Archaeal and Bacterial Type Strains, Phase II (KMG-II): from individual species to whole genera.</title>
        <authorList>
            <person name="Goeker M."/>
        </authorList>
    </citation>
    <scope>NUCLEOTIDE SEQUENCE [LARGE SCALE GENOMIC DNA]</scope>
    <source>
        <strain evidence="5 6">DSM 25233</strain>
    </source>
</reference>
<dbReference type="GO" id="GO:0003677">
    <property type="term" value="F:DNA binding"/>
    <property type="evidence" value="ECO:0007669"/>
    <property type="project" value="UniProtKB-KW"/>
</dbReference>
<dbReference type="EMBL" id="SOAY01000010">
    <property type="protein sequence ID" value="TDT46941.1"/>
    <property type="molecule type" value="Genomic_DNA"/>
</dbReference>
<organism evidence="5 6">
    <name type="scientific">Maribacter spongiicola</name>
    <dbReference type="NCBI Taxonomy" id="1206753"/>
    <lineage>
        <taxon>Bacteria</taxon>
        <taxon>Pseudomonadati</taxon>
        <taxon>Bacteroidota</taxon>
        <taxon>Flavobacteriia</taxon>
        <taxon>Flavobacteriales</taxon>
        <taxon>Flavobacteriaceae</taxon>
        <taxon>Maribacter</taxon>
    </lineage>
</organism>
<dbReference type="InterPro" id="IPR000055">
    <property type="entry name" value="Restrct_endonuc_typeI_TRD"/>
</dbReference>
<evidence type="ECO:0000313" key="5">
    <source>
        <dbReference type="EMBL" id="TDT46941.1"/>
    </source>
</evidence>
<dbReference type="Gene3D" id="3.90.220.20">
    <property type="entry name" value="DNA methylase specificity domains"/>
    <property type="match status" value="2"/>
</dbReference>
<dbReference type="PANTHER" id="PTHR30408">
    <property type="entry name" value="TYPE-1 RESTRICTION ENZYME ECOKI SPECIFICITY PROTEIN"/>
    <property type="match status" value="1"/>
</dbReference>
<keyword evidence="2" id="KW-0680">Restriction system</keyword>
<keyword evidence="3" id="KW-0238">DNA-binding</keyword>
<evidence type="ECO:0000259" key="4">
    <source>
        <dbReference type="Pfam" id="PF01420"/>
    </source>
</evidence>
<keyword evidence="6" id="KW-1185">Reference proteome</keyword>
<comment type="caution">
    <text evidence="5">The sequence shown here is derived from an EMBL/GenBank/DDBJ whole genome shotgun (WGS) entry which is preliminary data.</text>
</comment>
<evidence type="ECO:0000313" key="6">
    <source>
        <dbReference type="Proteomes" id="UP000294749"/>
    </source>
</evidence>
<dbReference type="OrthoDB" id="667970at2"/>
<dbReference type="GO" id="GO:0009307">
    <property type="term" value="P:DNA restriction-modification system"/>
    <property type="evidence" value="ECO:0007669"/>
    <property type="project" value="UniProtKB-KW"/>
</dbReference>
<dbReference type="InterPro" id="IPR052021">
    <property type="entry name" value="Type-I_RS_S_subunit"/>
</dbReference>
<gene>
    <name evidence="5" type="ORF">CLV90_1006</name>
</gene>
<name>A0A4R7K7P6_9FLAO</name>
<evidence type="ECO:0000256" key="2">
    <source>
        <dbReference type="ARBA" id="ARBA00022747"/>
    </source>
</evidence>
<comment type="similarity">
    <text evidence="1">Belongs to the type-I restriction system S methylase family.</text>
</comment>
<dbReference type="SUPFAM" id="SSF116734">
    <property type="entry name" value="DNA methylase specificity domain"/>
    <property type="match status" value="2"/>
</dbReference>
<protein>
    <submittedName>
        <fullName evidence="5">Type I restriction enzyme S subunit</fullName>
    </submittedName>
</protein>
<dbReference type="InterPro" id="IPR044946">
    <property type="entry name" value="Restrct_endonuc_typeI_TRD_sf"/>
</dbReference>
<feature type="domain" description="Type I restriction modification DNA specificity" evidence="4">
    <location>
        <begin position="218"/>
        <end position="389"/>
    </location>
</feature>
<dbReference type="RefSeq" id="WP_133686374.1">
    <property type="nucleotide sequence ID" value="NZ_SOAY01000010.1"/>
</dbReference>
<dbReference type="Pfam" id="PF01420">
    <property type="entry name" value="Methylase_S"/>
    <property type="match status" value="2"/>
</dbReference>
<proteinExistence type="inferred from homology"/>
<dbReference type="Gene3D" id="1.10.287.1120">
    <property type="entry name" value="Bipartite methylase S protein"/>
    <property type="match status" value="1"/>
</dbReference>
<sequence length="409" mass="46590">MGELKKSPEVRFNSYTEDWQLTQLKDVSTYANGGSFEEHVKKIGKYELITLKSVDVNGNLVSSQKFIDIDAPTLPKDTLVMILSEQSPGLLGVTAQIPAPNKYVLNQRVAEIRPNAGINSSFLSMVINRNQQYFGKRGAGTKVQNISKPNVENYTFYAPEINEQNKISSLISNLDSSIKNHQTQLTKLKNLKKAMLVKMFPQEGATVPEIRFKGFDGEWESYQLGNIGNTFTGLSGKTKEDFGKGEARYIPYTNVFNNEVTDRNQLEKIEIDESQSTVHYGDVLFTTSSETPEEVGMSSVWLEKDENVYLNSFCFGYRFKEKVDNYFIAYYMRSQYFRENMKILAQGISRFNISKTKVMEIDILLPEETEQTKVGKYFTNLDKIIIGHEVQLKKLNNIKKACLTKMFVA</sequence>
<feature type="domain" description="Type I restriction modification DNA specificity" evidence="4">
    <location>
        <begin position="17"/>
        <end position="189"/>
    </location>
</feature>
<evidence type="ECO:0000256" key="1">
    <source>
        <dbReference type="ARBA" id="ARBA00010923"/>
    </source>
</evidence>
<dbReference type="AlphaFoldDB" id="A0A4R7K7P6"/>
<dbReference type="Proteomes" id="UP000294749">
    <property type="component" value="Unassembled WGS sequence"/>
</dbReference>